<dbReference type="GO" id="GO:0016717">
    <property type="term" value="F:oxidoreductase activity, acting on paired donors, with oxidation of a pair of donors resulting in the reduction of molecular oxygen to two molecules of water"/>
    <property type="evidence" value="ECO:0007669"/>
    <property type="project" value="TreeGrafter"/>
</dbReference>
<dbReference type="InterPro" id="IPR001199">
    <property type="entry name" value="Cyt_B5-like_heme/steroid-bd"/>
</dbReference>
<dbReference type="Proteomes" id="UP000796761">
    <property type="component" value="Unassembled WGS sequence"/>
</dbReference>
<keyword evidence="5" id="KW-0275">Fatty acid biosynthesis</keyword>
<dbReference type="InterPro" id="IPR036400">
    <property type="entry name" value="Cyt_B5-like_heme/steroid_sf"/>
</dbReference>
<protein>
    <recommendedName>
        <fullName evidence="7">Cytochrome b5 heme-binding domain-containing protein</fullName>
    </recommendedName>
</protein>
<comment type="caution">
    <text evidence="8">The sequence shown here is derived from an EMBL/GenBank/DDBJ whole genome shotgun (WGS) entry which is preliminary data.</text>
</comment>
<dbReference type="EMBL" id="SWJQ01000349">
    <property type="protein sequence ID" value="TRZ15831.1"/>
    <property type="molecule type" value="Genomic_DNA"/>
</dbReference>
<keyword evidence="9" id="KW-1185">Reference proteome</keyword>
<keyword evidence="6" id="KW-0472">Membrane</keyword>
<evidence type="ECO:0000256" key="4">
    <source>
        <dbReference type="ARBA" id="ARBA00023098"/>
    </source>
</evidence>
<gene>
    <name evidence="8" type="ORF">HGM15179_011270</name>
</gene>
<dbReference type="SMART" id="SM01117">
    <property type="entry name" value="Cyt-b5"/>
    <property type="match status" value="1"/>
</dbReference>
<keyword evidence="6" id="KW-1133">Transmembrane helix</keyword>
<feature type="transmembrane region" description="Helical" evidence="6">
    <location>
        <begin position="135"/>
        <end position="155"/>
    </location>
</feature>
<evidence type="ECO:0000313" key="8">
    <source>
        <dbReference type="EMBL" id="TRZ15831.1"/>
    </source>
</evidence>
<evidence type="ECO:0000313" key="9">
    <source>
        <dbReference type="Proteomes" id="UP000796761"/>
    </source>
</evidence>
<dbReference type="CDD" id="cd03506">
    <property type="entry name" value="Delta6-FADS-like"/>
    <property type="match status" value="1"/>
</dbReference>
<comment type="pathway">
    <text evidence="1">Lipid metabolism; polyunsaturated fatty acid biosynthesis.</text>
</comment>
<organism evidence="8 9">
    <name type="scientific">Zosterops borbonicus</name>
    <dbReference type="NCBI Taxonomy" id="364589"/>
    <lineage>
        <taxon>Eukaryota</taxon>
        <taxon>Metazoa</taxon>
        <taxon>Chordata</taxon>
        <taxon>Craniata</taxon>
        <taxon>Vertebrata</taxon>
        <taxon>Euteleostomi</taxon>
        <taxon>Archelosauria</taxon>
        <taxon>Archosauria</taxon>
        <taxon>Dinosauria</taxon>
        <taxon>Saurischia</taxon>
        <taxon>Theropoda</taxon>
        <taxon>Coelurosauria</taxon>
        <taxon>Aves</taxon>
        <taxon>Neognathae</taxon>
        <taxon>Neoaves</taxon>
        <taxon>Telluraves</taxon>
        <taxon>Australaves</taxon>
        <taxon>Passeriformes</taxon>
        <taxon>Sylvioidea</taxon>
        <taxon>Zosteropidae</taxon>
        <taxon>Zosterops</taxon>
    </lineage>
</organism>
<dbReference type="InterPro" id="IPR005804">
    <property type="entry name" value="FA_desaturase_dom"/>
</dbReference>
<reference evidence="8" key="1">
    <citation type="submission" date="2019-04" db="EMBL/GenBank/DDBJ databases">
        <title>Genome assembly of Zosterops borbonicus 15179.</title>
        <authorList>
            <person name="Leroy T."/>
            <person name="Anselmetti Y."/>
            <person name="Tilak M.-K."/>
            <person name="Nabholz B."/>
        </authorList>
    </citation>
    <scope>NUCLEOTIDE SEQUENCE</scope>
    <source>
        <strain evidence="8">HGM_15179</strain>
        <tissue evidence="8">Muscle</tissue>
    </source>
</reference>
<dbReference type="InterPro" id="IPR012171">
    <property type="entry name" value="Fatty_acid_desaturase"/>
</dbReference>
<feature type="domain" description="Cytochrome b5 heme-binding" evidence="7">
    <location>
        <begin position="19"/>
        <end position="99"/>
    </location>
</feature>
<dbReference type="Pfam" id="PF00173">
    <property type="entry name" value="Cyt-b5"/>
    <property type="match status" value="1"/>
</dbReference>
<name>A0A8K1GBY7_9PASS</name>
<evidence type="ECO:0000256" key="6">
    <source>
        <dbReference type="SAM" id="Phobius"/>
    </source>
</evidence>
<keyword evidence="4" id="KW-0443">Lipid metabolism</keyword>
<feature type="transmembrane region" description="Helical" evidence="6">
    <location>
        <begin position="297"/>
        <end position="317"/>
    </location>
</feature>
<proteinExistence type="predicted"/>
<dbReference type="PRINTS" id="PR00363">
    <property type="entry name" value="CYTOCHROMEB5"/>
</dbReference>
<evidence type="ECO:0000256" key="5">
    <source>
        <dbReference type="ARBA" id="ARBA00023160"/>
    </source>
</evidence>
<dbReference type="AlphaFoldDB" id="A0A8K1GBY7"/>
<dbReference type="PANTHER" id="PTHR19353:SF86">
    <property type="entry name" value="CYTOCHROME B5 HEME-BINDING DOMAIN-CONTAINING PROTEIN"/>
    <property type="match status" value="1"/>
</dbReference>
<evidence type="ECO:0000256" key="3">
    <source>
        <dbReference type="ARBA" id="ARBA00022832"/>
    </source>
</evidence>
<dbReference type="SUPFAM" id="SSF55856">
    <property type="entry name" value="Cytochrome b5-like heme/steroid binding domain"/>
    <property type="match status" value="1"/>
</dbReference>
<dbReference type="OrthoDB" id="260091at2759"/>
<keyword evidence="2" id="KW-0444">Lipid biosynthesis</keyword>
<evidence type="ECO:0000256" key="2">
    <source>
        <dbReference type="ARBA" id="ARBA00022516"/>
    </source>
</evidence>
<dbReference type="PANTHER" id="PTHR19353">
    <property type="entry name" value="FATTY ACID DESATURASE 2"/>
    <property type="match status" value="1"/>
</dbReference>
<dbReference type="GO" id="GO:0006636">
    <property type="term" value="P:unsaturated fatty acid biosynthetic process"/>
    <property type="evidence" value="ECO:0007669"/>
    <property type="project" value="UniProtKB-UniPathway"/>
</dbReference>
<dbReference type="UniPathway" id="UPA00658"/>
<evidence type="ECO:0000256" key="1">
    <source>
        <dbReference type="ARBA" id="ARBA00005105"/>
    </source>
</evidence>
<sequence length="618" mass="70743">MAPQTGPSDKGPPSIPAFPELLTWEEIRTRNGGGRGREQWLVIDRKVYDVTQFSRRHPGGSRVIGHYAGQDATDAFVAFHQDKALVKKYMKSLLIGELAPDQPSFESNKKKSLLEDFRELRCTIEKMGLLRPNHFFFFLIFLHLLVLDAASWLVVWYFGVSLVPFLAGMMLFTTAQIQMGWFQHDLGHCSVFRKPKWNRLLQIVMINMLKGLPASWWNHLHNQHHAKPNCFRKDPDLNMHPLLFSLGKTLSVELGKQKKKFMPYNYQHKYFILLAPLALVPFFQLTIFYFAIKRKKWLDLMLIVAFNIRVCLMYVPLMGFKNFMVYYWLSRYLESTWFIWVTQMNHIPMDIDYDKNEDWVSTQLHATCNVNQSVFNDWFTGHLNFQIEHHLFPTMPRHNYWKVAPLVKSLCDKHGIEYKSKTLLTAFVDILKLLIMELVYLGQILTWFTNSKGSGASRIQPCEEIIEQEQAHYANEAHVPKQELLHAAICVAFIFTLTHNSTFGSRTVHTSWIPVSGGLGFAYLGFSTCSHPVGSMSASVHGLLGIQNNKQAGEGKRETTSDQGIIPVPKSGGLKKEINSASIGINYNVNFVILRGLNPQGLIPHGKGQLYHSDLKGG</sequence>
<accession>A0A8K1GBY7</accession>
<keyword evidence="3" id="KW-0276">Fatty acid metabolism</keyword>
<dbReference type="GO" id="GO:0016020">
    <property type="term" value="C:membrane"/>
    <property type="evidence" value="ECO:0007669"/>
    <property type="project" value="TreeGrafter"/>
</dbReference>
<dbReference type="PROSITE" id="PS50255">
    <property type="entry name" value="CYTOCHROME_B5_2"/>
    <property type="match status" value="1"/>
</dbReference>
<dbReference type="Pfam" id="PF00487">
    <property type="entry name" value="FA_desaturase"/>
    <property type="match status" value="1"/>
</dbReference>
<evidence type="ECO:0000259" key="7">
    <source>
        <dbReference type="PROSITE" id="PS50255"/>
    </source>
</evidence>
<keyword evidence="6" id="KW-0812">Transmembrane</keyword>
<feature type="transmembrane region" description="Helical" evidence="6">
    <location>
        <begin position="161"/>
        <end position="179"/>
    </location>
</feature>
<dbReference type="Gene3D" id="3.10.120.10">
    <property type="entry name" value="Cytochrome b5-like heme/steroid binding domain"/>
    <property type="match status" value="1"/>
</dbReference>
<feature type="transmembrane region" description="Helical" evidence="6">
    <location>
        <begin position="270"/>
        <end position="290"/>
    </location>
</feature>